<dbReference type="HAMAP" id="MF_00061">
    <property type="entry name" value="IspE"/>
    <property type="match status" value="1"/>
</dbReference>
<feature type="active site" evidence="10">
    <location>
        <position position="15"/>
    </location>
</feature>
<dbReference type="UniPathway" id="UPA00056">
    <property type="reaction ID" value="UER00094"/>
</dbReference>
<protein>
    <recommendedName>
        <fullName evidence="3 10">4-diphosphocytidyl-2-C-methyl-D-erythritol kinase</fullName>
        <shortName evidence="10">CMK</shortName>
        <ecNumber evidence="2 10">2.7.1.148</ecNumber>
    </recommendedName>
    <alternativeName>
        <fullName evidence="9 10">4-(cytidine-5'-diphospho)-2-C-methyl-D-erythritol kinase</fullName>
    </alternativeName>
</protein>
<dbReference type="PANTHER" id="PTHR43527">
    <property type="entry name" value="4-DIPHOSPHOCYTIDYL-2-C-METHYL-D-ERYTHRITOL KINASE, CHLOROPLASTIC"/>
    <property type="match status" value="1"/>
</dbReference>
<gene>
    <name evidence="10" type="primary">ispE</name>
    <name evidence="13" type="ORF">EV659_104127</name>
</gene>
<comment type="pathway">
    <text evidence="10">Isoprenoid biosynthesis; isopentenyl diphosphate biosynthesis via DXP pathway; isopentenyl diphosphate from 1-deoxy-D-xylulose 5-phosphate: step 3/6.</text>
</comment>
<dbReference type="Gene3D" id="3.30.230.10">
    <property type="match status" value="1"/>
</dbReference>
<dbReference type="Pfam" id="PF00288">
    <property type="entry name" value="GHMP_kinases_N"/>
    <property type="match status" value="1"/>
</dbReference>
<evidence type="ECO:0000256" key="7">
    <source>
        <dbReference type="ARBA" id="ARBA00022840"/>
    </source>
</evidence>
<dbReference type="PANTHER" id="PTHR43527:SF2">
    <property type="entry name" value="4-DIPHOSPHOCYTIDYL-2-C-METHYL-D-ERYTHRITOL KINASE, CHLOROPLASTIC"/>
    <property type="match status" value="1"/>
</dbReference>
<comment type="caution">
    <text evidence="13">The sequence shown here is derived from an EMBL/GenBank/DDBJ whole genome shotgun (WGS) entry which is preliminary data.</text>
</comment>
<dbReference type="InterPro" id="IPR020568">
    <property type="entry name" value="Ribosomal_Su5_D2-typ_SF"/>
</dbReference>
<dbReference type="Pfam" id="PF08544">
    <property type="entry name" value="GHMP_kinases_C"/>
    <property type="match status" value="1"/>
</dbReference>
<feature type="domain" description="GHMP kinase C-terminal" evidence="12">
    <location>
        <begin position="238"/>
        <end position="295"/>
    </location>
</feature>
<dbReference type="FunCoup" id="A0A4V2SPI3">
    <property type="interactions" value="275"/>
</dbReference>
<feature type="domain" description="GHMP kinase N-terminal" evidence="11">
    <location>
        <begin position="73"/>
        <end position="165"/>
    </location>
</feature>
<keyword evidence="4 10" id="KW-0808">Transferase</keyword>
<dbReference type="NCBIfam" id="TIGR00154">
    <property type="entry name" value="ispE"/>
    <property type="match status" value="1"/>
</dbReference>
<feature type="active site" evidence="10">
    <location>
        <position position="159"/>
    </location>
</feature>
<evidence type="ECO:0000259" key="12">
    <source>
        <dbReference type="Pfam" id="PF08544"/>
    </source>
</evidence>
<dbReference type="OrthoDB" id="9809438at2"/>
<dbReference type="EMBL" id="SLXO01000004">
    <property type="protein sequence ID" value="TCP35276.1"/>
    <property type="molecule type" value="Genomic_DNA"/>
</dbReference>
<organism evidence="13 14">
    <name type="scientific">Rhodothalassium salexigens DSM 2132</name>
    <dbReference type="NCBI Taxonomy" id="1188247"/>
    <lineage>
        <taxon>Bacteria</taxon>
        <taxon>Pseudomonadati</taxon>
        <taxon>Pseudomonadota</taxon>
        <taxon>Alphaproteobacteria</taxon>
        <taxon>Rhodothalassiales</taxon>
        <taxon>Rhodothalassiaceae</taxon>
        <taxon>Rhodothalassium</taxon>
    </lineage>
</organism>
<sequence length="311" mass="32896">MMSDASFLTVAAPAKVNLFLHLTGRTADGYHTLESLFVFVHVTDQIALQRSTSFDFQVTGPFADLLDSDAEDNLVMRAARLLAAEAGATAGRSPVHAAAAPAHTAAGARMVLTKRLPPAAGIGGGSSDAAATLLGLARLWNLAIAPERLATLALELGADVPACLHRAPQWVAGIGERCTPAPQPRFRALVLVNPGVLVPTAAVFKRFAADGRGFSDPIDIWPTAPDRIDRDWLVGRTRNDLEPVAIALAPQIASVLDTLRDLDGVQLARMSGSGATCFAAFDTLEAAEAAAERLRTDRPDWWVEAGHILTD</sequence>
<evidence type="ECO:0000256" key="4">
    <source>
        <dbReference type="ARBA" id="ARBA00022679"/>
    </source>
</evidence>
<accession>A0A4V2SPI3</accession>
<evidence type="ECO:0000256" key="8">
    <source>
        <dbReference type="ARBA" id="ARBA00023229"/>
    </source>
</evidence>
<keyword evidence="14" id="KW-1185">Reference proteome</keyword>
<dbReference type="Gene3D" id="3.30.70.890">
    <property type="entry name" value="GHMP kinase, C-terminal domain"/>
    <property type="match status" value="1"/>
</dbReference>
<comment type="function">
    <text evidence="10">Catalyzes the phosphorylation of the position 2 hydroxy group of 4-diphosphocytidyl-2C-methyl-D-erythritol.</text>
</comment>
<comment type="similarity">
    <text evidence="1 10">Belongs to the GHMP kinase family. IspE subfamily.</text>
</comment>
<dbReference type="InterPro" id="IPR004424">
    <property type="entry name" value="IspE"/>
</dbReference>
<dbReference type="Proteomes" id="UP000295399">
    <property type="component" value="Unassembled WGS sequence"/>
</dbReference>
<dbReference type="SUPFAM" id="SSF54211">
    <property type="entry name" value="Ribosomal protein S5 domain 2-like"/>
    <property type="match status" value="1"/>
</dbReference>
<dbReference type="EC" id="2.7.1.148" evidence="2 10"/>
<evidence type="ECO:0000256" key="6">
    <source>
        <dbReference type="ARBA" id="ARBA00022777"/>
    </source>
</evidence>
<dbReference type="AlphaFoldDB" id="A0A4V2SPI3"/>
<evidence type="ECO:0000256" key="5">
    <source>
        <dbReference type="ARBA" id="ARBA00022741"/>
    </source>
</evidence>
<dbReference type="InterPro" id="IPR006204">
    <property type="entry name" value="GHMP_kinase_N_dom"/>
</dbReference>
<evidence type="ECO:0000256" key="1">
    <source>
        <dbReference type="ARBA" id="ARBA00009684"/>
    </source>
</evidence>
<evidence type="ECO:0000313" key="14">
    <source>
        <dbReference type="Proteomes" id="UP000295399"/>
    </source>
</evidence>
<keyword evidence="5 10" id="KW-0547">Nucleotide-binding</keyword>
<dbReference type="InterPro" id="IPR036554">
    <property type="entry name" value="GHMP_kinase_C_sf"/>
</dbReference>
<feature type="binding site" evidence="10">
    <location>
        <begin position="117"/>
        <end position="127"/>
    </location>
    <ligand>
        <name>ATP</name>
        <dbReference type="ChEBI" id="CHEBI:30616"/>
    </ligand>
</feature>
<keyword evidence="6 10" id="KW-0418">Kinase</keyword>
<keyword evidence="7 10" id="KW-0067">ATP-binding</keyword>
<dbReference type="GO" id="GO:0019288">
    <property type="term" value="P:isopentenyl diphosphate biosynthetic process, methylerythritol 4-phosphate pathway"/>
    <property type="evidence" value="ECO:0007669"/>
    <property type="project" value="UniProtKB-UniRule"/>
</dbReference>
<evidence type="ECO:0000313" key="13">
    <source>
        <dbReference type="EMBL" id="TCP35276.1"/>
    </source>
</evidence>
<dbReference type="GO" id="GO:0005524">
    <property type="term" value="F:ATP binding"/>
    <property type="evidence" value="ECO:0007669"/>
    <property type="project" value="UniProtKB-UniRule"/>
</dbReference>
<dbReference type="GO" id="GO:0016114">
    <property type="term" value="P:terpenoid biosynthetic process"/>
    <property type="evidence" value="ECO:0007669"/>
    <property type="project" value="UniProtKB-UniRule"/>
</dbReference>
<evidence type="ECO:0000256" key="9">
    <source>
        <dbReference type="ARBA" id="ARBA00032554"/>
    </source>
</evidence>
<evidence type="ECO:0000256" key="10">
    <source>
        <dbReference type="HAMAP-Rule" id="MF_00061"/>
    </source>
</evidence>
<dbReference type="PIRSF" id="PIRSF010376">
    <property type="entry name" value="IspE"/>
    <property type="match status" value="1"/>
</dbReference>
<dbReference type="SUPFAM" id="SSF55060">
    <property type="entry name" value="GHMP Kinase, C-terminal domain"/>
    <property type="match status" value="1"/>
</dbReference>
<name>A0A4V2SPI3_RHOSA</name>
<reference evidence="13 14" key="1">
    <citation type="submission" date="2019-03" db="EMBL/GenBank/DDBJ databases">
        <title>Genomic Encyclopedia of Type Strains, Phase IV (KMG-IV): sequencing the most valuable type-strain genomes for metagenomic binning, comparative biology and taxonomic classification.</title>
        <authorList>
            <person name="Goeker M."/>
        </authorList>
    </citation>
    <scope>NUCLEOTIDE SEQUENCE [LARGE SCALE GENOMIC DNA]</scope>
    <source>
        <strain evidence="13 14">DSM 2132</strain>
    </source>
</reference>
<dbReference type="InterPro" id="IPR013750">
    <property type="entry name" value="GHMP_kinase_C_dom"/>
</dbReference>
<keyword evidence="8 10" id="KW-0414">Isoprene biosynthesis</keyword>
<evidence type="ECO:0000259" key="11">
    <source>
        <dbReference type="Pfam" id="PF00288"/>
    </source>
</evidence>
<evidence type="ECO:0000256" key="2">
    <source>
        <dbReference type="ARBA" id="ARBA00012052"/>
    </source>
</evidence>
<dbReference type="InterPro" id="IPR014721">
    <property type="entry name" value="Ribsml_uS5_D2-typ_fold_subgr"/>
</dbReference>
<dbReference type="InParanoid" id="A0A4V2SPI3"/>
<dbReference type="GO" id="GO:0050515">
    <property type="term" value="F:4-(cytidine 5'-diphospho)-2-C-methyl-D-erythritol kinase activity"/>
    <property type="evidence" value="ECO:0007669"/>
    <property type="project" value="UniProtKB-UniRule"/>
</dbReference>
<comment type="catalytic activity">
    <reaction evidence="10">
        <text>4-CDP-2-C-methyl-D-erythritol + ATP = 4-CDP-2-C-methyl-D-erythritol 2-phosphate + ADP + H(+)</text>
        <dbReference type="Rhea" id="RHEA:18437"/>
        <dbReference type="ChEBI" id="CHEBI:15378"/>
        <dbReference type="ChEBI" id="CHEBI:30616"/>
        <dbReference type="ChEBI" id="CHEBI:57823"/>
        <dbReference type="ChEBI" id="CHEBI:57919"/>
        <dbReference type="ChEBI" id="CHEBI:456216"/>
        <dbReference type="EC" id="2.7.1.148"/>
    </reaction>
</comment>
<proteinExistence type="inferred from homology"/>
<evidence type="ECO:0000256" key="3">
    <source>
        <dbReference type="ARBA" id="ARBA00017473"/>
    </source>
</evidence>
<dbReference type="NCBIfam" id="NF011202">
    <property type="entry name" value="PRK14608.1"/>
    <property type="match status" value="1"/>
</dbReference>